<evidence type="ECO:0000313" key="1">
    <source>
        <dbReference type="EMBL" id="XDV70476.1"/>
    </source>
</evidence>
<organism evidence="1">
    <name type="scientific">Paenarthrobacter sp. AMU7</name>
    <dbReference type="NCBI Taxonomy" id="3162492"/>
    <lineage>
        <taxon>Bacteria</taxon>
        <taxon>Bacillati</taxon>
        <taxon>Actinomycetota</taxon>
        <taxon>Actinomycetes</taxon>
        <taxon>Micrococcales</taxon>
        <taxon>Micrococcaceae</taxon>
        <taxon>Paenarthrobacter</taxon>
    </lineage>
</organism>
<dbReference type="Pfam" id="PF14078">
    <property type="entry name" value="DUF4259"/>
    <property type="match status" value="1"/>
</dbReference>
<dbReference type="InterPro" id="IPR025355">
    <property type="entry name" value="DUF4259"/>
</dbReference>
<sequence>MGAWSTGSFGNDDALDWFGDLKEAPEVFPFIQETLAVGSTESIVAAGAVLALLSGNSDIEVHPHVAEWAAGRPTPPPALKLSAANAIQDIIEDPEADGHDVWAELGEDDEDYVAWLANLKKIQTLLH</sequence>
<dbReference type="AlphaFoldDB" id="A0AB39YNH8"/>
<name>A0AB39YNH8_9MICC</name>
<protein>
    <submittedName>
        <fullName evidence="1">DUF4259 domain-containing protein</fullName>
    </submittedName>
</protein>
<dbReference type="EMBL" id="CP165735">
    <property type="protein sequence ID" value="XDV70476.1"/>
    <property type="molecule type" value="Genomic_DNA"/>
</dbReference>
<proteinExistence type="predicted"/>
<reference evidence="1" key="1">
    <citation type="submission" date="2024-07" db="EMBL/GenBank/DDBJ databases">
        <authorList>
            <person name="Li J."/>
            <person name="Wei H."/>
            <person name="Ma J."/>
        </authorList>
    </citation>
    <scope>NUCLEOTIDE SEQUENCE</scope>
    <source>
        <strain evidence="1">AMU7</strain>
    </source>
</reference>
<gene>
    <name evidence="1" type="ORF">ABQM86_16135</name>
</gene>
<accession>A0AB39YNH8</accession>
<dbReference type="RefSeq" id="WP_280623360.1">
    <property type="nucleotide sequence ID" value="NZ_CP165735.1"/>
</dbReference>